<reference evidence="1" key="1">
    <citation type="submission" date="2023-01" db="EMBL/GenBank/DDBJ databases">
        <title>Human gut microbiome strain richness.</title>
        <authorList>
            <person name="Chen-Liaw A."/>
        </authorList>
    </citation>
    <scope>NUCLEOTIDE SEQUENCE</scope>
    <source>
        <strain evidence="1">RTP21484st1_B7_RTP21484_190118</strain>
    </source>
</reference>
<accession>A0AAW6FJE5</accession>
<evidence type="ECO:0000313" key="1">
    <source>
        <dbReference type="EMBL" id="MDB9224113.1"/>
    </source>
</evidence>
<dbReference type="InterPro" id="IPR021223">
    <property type="entry name" value="AbiGi"/>
</dbReference>
<dbReference type="Pfam" id="PF10899">
    <property type="entry name" value="AbiGi"/>
    <property type="match status" value="1"/>
</dbReference>
<comment type="caution">
    <text evidence="1">The sequence shown here is derived from an EMBL/GenBank/DDBJ whole genome shotgun (WGS) entry which is preliminary data.</text>
</comment>
<gene>
    <name evidence="1" type="ORF">PN645_13995</name>
</gene>
<sequence length="231" mass="27249">MNISANTLFHFASQRRFLESILRGKLIPRYCVEHFEINDNLKGDIVIPMKCFCDIPLSQIYEHTNTYGKFAIGFTKEWAQKVGITPVIYIHNQSPQIQDILPKLGKNFFDFCNKNLAIKYIKPYYGKMWRNGKLTKDTCFYNEREWRFVPKNSQLLKKSTFEEKKDEYQNSLKTSPISFSPKDIKYIIIQEEKNRSKIINIIKKSNFFPDSDSKELAISKIFSVEHIHLDL</sequence>
<dbReference type="AlphaFoldDB" id="A0AAW6FJE5"/>
<proteinExistence type="predicted"/>
<dbReference type="RefSeq" id="WP_272054658.1">
    <property type="nucleotide sequence ID" value="NZ_JAQMRB010000018.1"/>
</dbReference>
<name>A0AAW6FJE5_9BACT</name>
<dbReference type="Proteomes" id="UP001212263">
    <property type="component" value="Unassembled WGS sequence"/>
</dbReference>
<organism evidence="1 2">
    <name type="scientific">Odoribacter splanchnicus</name>
    <dbReference type="NCBI Taxonomy" id="28118"/>
    <lineage>
        <taxon>Bacteria</taxon>
        <taxon>Pseudomonadati</taxon>
        <taxon>Bacteroidota</taxon>
        <taxon>Bacteroidia</taxon>
        <taxon>Bacteroidales</taxon>
        <taxon>Odoribacteraceae</taxon>
        <taxon>Odoribacter</taxon>
    </lineage>
</organism>
<protein>
    <submittedName>
        <fullName evidence="1">Abortive infection system antitoxin AbiGi family protein</fullName>
    </submittedName>
</protein>
<evidence type="ECO:0000313" key="2">
    <source>
        <dbReference type="Proteomes" id="UP001212263"/>
    </source>
</evidence>
<dbReference type="EMBL" id="JAQMRD010000019">
    <property type="protein sequence ID" value="MDB9224113.1"/>
    <property type="molecule type" value="Genomic_DNA"/>
</dbReference>